<feature type="transmembrane region" description="Helical" evidence="2">
    <location>
        <begin position="429"/>
        <end position="450"/>
    </location>
</feature>
<keyword evidence="2" id="KW-0812">Transmembrane</keyword>
<accession>A0A9W7AKS2</accession>
<feature type="transmembrane region" description="Helical" evidence="2">
    <location>
        <begin position="177"/>
        <end position="196"/>
    </location>
</feature>
<feature type="transmembrane region" description="Helical" evidence="2">
    <location>
        <begin position="807"/>
        <end position="831"/>
    </location>
</feature>
<gene>
    <name evidence="3" type="ORF">TrLO_g9762</name>
</gene>
<feature type="transmembrane region" description="Helical" evidence="2">
    <location>
        <begin position="290"/>
        <end position="313"/>
    </location>
</feature>
<comment type="caution">
    <text evidence="3">The sequence shown here is derived from an EMBL/GenBank/DDBJ whole genome shotgun (WGS) entry which is preliminary data.</text>
</comment>
<feature type="transmembrane region" description="Helical" evidence="2">
    <location>
        <begin position="123"/>
        <end position="143"/>
    </location>
</feature>
<feature type="transmembrane region" description="Helical" evidence="2">
    <location>
        <begin position="714"/>
        <end position="735"/>
    </location>
</feature>
<evidence type="ECO:0000256" key="1">
    <source>
        <dbReference type="SAM" id="MobiDB-lite"/>
    </source>
</evidence>
<feature type="transmembrane region" description="Helical" evidence="2">
    <location>
        <begin position="544"/>
        <end position="567"/>
    </location>
</feature>
<protein>
    <submittedName>
        <fullName evidence="3">Uncharacterized protein</fullName>
    </submittedName>
</protein>
<feature type="transmembrane region" description="Helical" evidence="2">
    <location>
        <begin position="611"/>
        <end position="630"/>
    </location>
</feature>
<organism evidence="3 4">
    <name type="scientific">Triparma laevis f. longispina</name>
    <dbReference type="NCBI Taxonomy" id="1714387"/>
    <lineage>
        <taxon>Eukaryota</taxon>
        <taxon>Sar</taxon>
        <taxon>Stramenopiles</taxon>
        <taxon>Ochrophyta</taxon>
        <taxon>Bolidophyceae</taxon>
        <taxon>Parmales</taxon>
        <taxon>Triparmaceae</taxon>
        <taxon>Triparma</taxon>
    </lineage>
</organism>
<dbReference type="Proteomes" id="UP001165122">
    <property type="component" value="Unassembled WGS sequence"/>
</dbReference>
<dbReference type="EMBL" id="BRXW01000688">
    <property type="protein sequence ID" value="GMH74082.1"/>
    <property type="molecule type" value="Genomic_DNA"/>
</dbReference>
<evidence type="ECO:0000256" key="2">
    <source>
        <dbReference type="SAM" id="Phobius"/>
    </source>
</evidence>
<feature type="transmembrane region" description="Helical" evidence="2">
    <location>
        <begin position="768"/>
        <end position="787"/>
    </location>
</feature>
<feature type="transmembrane region" description="Helical" evidence="2">
    <location>
        <begin position="15"/>
        <end position="33"/>
    </location>
</feature>
<feature type="transmembrane region" description="Helical" evidence="2">
    <location>
        <begin position="505"/>
        <end position="523"/>
    </location>
</feature>
<feature type="region of interest" description="Disordered" evidence="1">
    <location>
        <begin position="844"/>
        <end position="865"/>
    </location>
</feature>
<keyword evidence="4" id="KW-1185">Reference proteome</keyword>
<keyword evidence="2" id="KW-0472">Membrane</keyword>
<feature type="transmembrane region" description="Helical" evidence="2">
    <location>
        <begin position="39"/>
        <end position="56"/>
    </location>
</feature>
<feature type="transmembrane region" description="Helical" evidence="2">
    <location>
        <begin position="471"/>
        <end position="493"/>
    </location>
</feature>
<feature type="transmembrane region" description="Helical" evidence="2">
    <location>
        <begin position="208"/>
        <end position="227"/>
    </location>
</feature>
<feature type="compositionally biased region" description="Polar residues" evidence="1">
    <location>
        <begin position="852"/>
        <end position="862"/>
    </location>
</feature>
<evidence type="ECO:0000313" key="4">
    <source>
        <dbReference type="Proteomes" id="UP001165122"/>
    </source>
</evidence>
<evidence type="ECO:0000313" key="3">
    <source>
        <dbReference type="EMBL" id="GMH74082.1"/>
    </source>
</evidence>
<feature type="transmembrane region" description="Helical" evidence="2">
    <location>
        <begin position="579"/>
        <end position="599"/>
    </location>
</feature>
<keyword evidence="2" id="KW-1133">Transmembrane helix</keyword>
<feature type="transmembrane region" description="Helical" evidence="2">
    <location>
        <begin position="262"/>
        <end position="284"/>
    </location>
</feature>
<sequence>MAISFLLKPRKKDPWYKAFLYLQYAVYCLSMVTSLSSSSIVYFIFSICFCSALLYFAERVRSEMARLPDKDLSELLLRVVLQEGLFTGLAQLAFLIFSSIQCETELVTEDYENGNWSECNRTLFSQTGLGVMVVIFIALKIIMSTVYFHQKEIFGKCVISMKRLVAMDLTTKEKLQGLMVFVAAGCALFLLANYGASGDFPHDNSEKQAVVAVPVFGIICLLVPAAWKLIEIKGEVETTSNEEEGSEIEPFSEVPLTEASTFWVHLGTLLTTAQSLLCFAGAITMDKDGVFLFISRWSMPIILLVYISTIFCQPRRNSPEDIKKLKVHFCSYAYVSEASYFVMELRNGNISAAFVHILRTMIETVGFYNSFKLRSYIADLPDEEINAFLVNTISFGSTRTLFSILFLNFRSSKCLLEKGIDACSNASSSATLISVFLLFWWITGVLHATVPGRLKKRVGLSIEKVATLKGLGWQRGIQGFLIVISCLCGMFLFSMLDAKKTDTTPIIGAVGLASCIGVSFLEFKSCVKAQTLSAHEEQESEDQILVEECSWLYVGFSFLLTLTQPIYSYLYASTGEDRYWLEAFVILPMAAFSFVIAFFMKPKRKDTKYKLFLLVHFITFTGGEVGGAYGQYRAGHMISVYFAAFRYPSYWLVIQKLLKLRDVAAQLPSQELSDFLCQGVLVKGVAAGMPMLFFSFETLSCFVSQKSFDAHACVRTANCSVILSAYLIIIVGMSIGQKTTSRRVQSITAWTAAGVATLKLKWWQLIQGGLISVTAAASLFILSFLGVETSRYTSWEDYVDHQATNKRAYAIGWVGAATVGLACIIQAVMIYRENTKYHAEQQLRDANEDDNSNLNREQSSRSGRALSAGEMQDGMLLGALL</sequence>
<reference evidence="4" key="1">
    <citation type="journal article" date="2023" name="Commun. Biol.">
        <title>Genome analysis of Parmales, the sister group of diatoms, reveals the evolutionary specialization of diatoms from phago-mixotrophs to photoautotrophs.</title>
        <authorList>
            <person name="Ban H."/>
            <person name="Sato S."/>
            <person name="Yoshikawa S."/>
            <person name="Yamada K."/>
            <person name="Nakamura Y."/>
            <person name="Ichinomiya M."/>
            <person name="Sato N."/>
            <person name="Blanc-Mathieu R."/>
            <person name="Endo H."/>
            <person name="Kuwata A."/>
            <person name="Ogata H."/>
        </authorList>
    </citation>
    <scope>NUCLEOTIDE SEQUENCE [LARGE SCALE GENOMIC DNA]</scope>
    <source>
        <strain evidence="4">NIES 3700</strain>
    </source>
</reference>
<name>A0A9W7AKS2_9STRA</name>
<dbReference type="AlphaFoldDB" id="A0A9W7AKS2"/>
<proteinExistence type="predicted"/>